<reference evidence="2" key="1">
    <citation type="submission" date="2025-08" db="UniProtKB">
        <authorList>
            <consortium name="RefSeq"/>
        </authorList>
    </citation>
    <scope>IDENTIFICATION</scope>
</reference>
<proteinExistence type="predicted"/>
<organism evidence="1 2">
    <name type="scientific">Dioscorea cayennensis subsp. rotundata</name>
    <name type="common">White Guinea yam</name>
    <name type="synonym">Dioscorea rotundata</name>
    <dbReference type="NCBI Taxonomy" id="55577"/>
    <lineage>
        <taxon>Eukaryota</taxon>
        <taxon>Viridiplantae</taxon>
        <taxon>Streptophyta</taxon>
        <taxon>Embryophyta</taxon>
        <taxon>Tracheophyta</taxon>
        <taxon>Spermatophyta</taxon>
        <taxon>Magnoliopsida</taxon>
        <taxon>Liliopsida</taxon>
        <taxon>Dioscoreales</taxon>
        <taxon>Dioscoreaceae</taxon>
        <taxon>Dioscorea</taxon>
    </lineage>
</organism>
<dbReference type="PANTHER" id="PTHR36350:SF3">
    <property type="entry name" value="TRANSMEMBRANE PROTEIN"/>
    <property type="match status" value="1"/>
</dbReference>
<evidence type="ECO:0000313" key="1">
    <source>
        <dbReference type="Proteomes" id="UP001515500"/>
    </source>
</evidence>
<evidence type="ECO:0000313" key="2">
    <source>
        <dbReference type="RefSeq" id="XP_039125366.1"/>
    </source>
</evidence>
<protein>
    <submittedName>
        <fullName evidence="2">LOW QUALITY PROTEIN: protein SLOW GREEN 1, chloroplastic</fullName>
    </submittedName>
</protein>
<dbReference type="Proteomes" id="UP001515500">
    <property type="component" value="Chromosome 5"/>
</dbReference>
<dbReference type="GeneID" id="120261514"/>
<gene>
    <name evidence="2" type="primary">LOC120261514</name>
</gene>
<dbReference type="Gene3D" id="1.25.40.10">
    <property type="entry name" value="Tetratricopeptide repeat domain"/>
    <property type="match status" value="1"/>
</dbReference>
<dbReference type="RefSeq" id="XP_039125366.1">
    <property type="nucleotide sequence ID" value="XM_039269432.1"/>
</dbReference>
<sequence>MNLSSILSSLSRFHLRPKLTIVHHSGSQLFSVSSLSTHSSKAPSFSLFISSFSNHTPIHPKQPTFATTCAKSLPFLLLASLLFIAGFHTRPAAATGNSDVVEMYERILDRNPRDMDALKVVLYGKMKKGLPGVGEVVECVERLIQIEPEELEWRLLQALAYDSMGELEKSKLLFRNILDKSPFLVRALHGLALAMYQNGEAPAAFEMLSQALKIADSENQVTAKRNIKLLIAELHVMKGDMEMALKELEELVNEDPRDFRPYLYQGIIYSKMGKTKEADEQYEIYYTLVYDEFPQKRFIDSVIRDTKSEAEVSQKKNVFELSS</sequence>
<dbReference type="AlphaFoldDB" id="A0AB40BDG1"/>
<dbReference type="SUPFAM" id="SSF48452">
    <property type="entry name" value="TPR-like"/>
    <property type="match status" value="1"/>
</dbReference>
<dbReference type="InterPro" id="IPR011990">
    <property type="entry name" value="TPR-like_helical_dom_sf"/>
</dbReference>
<name>A0AB40BDG1_DIOCR</name>
<keyword evidence="1" id="KW-1185">Reference proteome</keyword>
<accession>A0AB40BDG1</accession>
<dbReference type="PANTHER" id="PTHR36350">
    <property type="entry name" value="TRANSMEMBRANE PROTEIN"/>
    <property type="match status" value="1"/>
</dbReference>